<dbReference type="SMART" id="SM00382">
    <property type="entry name" value="AAA"/>
    <property type="match status" value="1"/>
</dbReference>
<evidence type="ECO:0000256" key="10">
    <source>
        <dbReference type="ARBA" id="ARBA00023136"/>
    </source>
</evidence>
<dbReference type="FunFam" id="3.40.50.300:FF:000299">
    <property type="entry name" value="ABC transporter ATP-binding protein/permease"/>
    <property type="match status" value="1"/>
</dbReference>
<dbReference type="PROSITE" id="PS50893">
    <property type="entry name" value="ABC_TRANSPORTER_2"/>
    <property type="match status" value="1"/>
</dbReference>
<comment type="subcellular location">
    <subcellularLocation>
        <location evidence="1">Cell membrane</location>
        <topology evidence="1">Multi-pass membrane protein</topology>
    </subcellularLocation>
</comment>
<feature type="transmembrane region" description="Helical" evidence="12">
    <location>
        <begin position="296"/>
        <end position="316"/>
    </location>
</feature>
<keyword evidence="6" id="KW-0645">Protease</keyword>
<keyword evidence="6" id="KW-0788">Thiol protease</keyword>
<sequence>MMEKVPVIMQMEALECGAACLAMVLAYHGKWLALEKVRADCGVSRDGSNARNILRAARSYSLEAAGYRMETEDLRKCDFPVILHWNFNHFVVLCGFKKNKAVLNDPARGRVTVSLEELDRAFTGIVLCFAPAEGFTKEGKPASTLRFARERLRGSGGAVIFIMLCSLVSAAVSMGISLFAKLFMDNILTGKNPEWLEPLVIVMLSVLVFQFVAAAVQNSYWLKIQGKMAVSASASFMWHVLRLPVSFFAQRYVGDIASRQGSNEGIAFSLVAKIAPVAVNICLLVLYLILMLQYSVLLSLVGIGAVLINLVTMRLVSSRRVNAGRVIERDMGILSGVTAAGFDMVESVKAAGAENGFFERWSGTAARAHNSRMQFQKTDQYYSILPQFVQELANTAVLMLGVYLIMEGDFTIGMLLAFQGFLSSFMAPVQELSGVGTTLVEMRTQMERVEDVLQYKTDVPADFAEEPGEKLRGDIELSHITFGYSPLSDPLLKDFSMDVKAGGSVAFVGASGSGKSTLAKLIAGLYTPWQGEILLDGKPRRAYPPGTLPKSLSVVDQEIILFEDTVANNITMWDPGISQAEVVAACKAAEIHEDIVARPEGYGLILREGGQNFSGGQRQRLEIARALVTNPSILILDEATSALDARTEQKIMENIKARGITLIIVAHRLSTIRDCQEIIVLDEGRVCERGTHGELMAAHGKYEALVKS</sequence>
<dbReference type="InterPro" id="IPR005074">
    <property type="entry name" value="Peptidase_C39"/>
</dbReference>
<dbReference type="Pfam" id="PF00664">
    <property type="entry name" value="ABC_membrane"/>
    <property type="match status" value="1"/>
</dbReference>
<dbReference type="GO" id="GO:0034040">
    <property type="term" value="F:ATPase-coupled lipid transmembrane transporter activity"/>
    <property type="evidence" value="ECO:0007669"/>
    <property type="project" value="TreeGrafter"/>
</dbReference>
<dbReference type="GO" id="GO:0043213">
    <property type="term" value="P:bacteriocin transport"/>
    <property type="evidence" value="ECO:0007669"/>
    <property type="project" value="UniProtKB-KW"/>
</dbReference>
<reference evidence="16" key="1">
    <citation type="submission" date="2020-08" db="EMBL/GenBank/DDBJ databases">
        <title>Genome public.</title>
        <authorList>
            <person name="Liu C."/>
            <person name="Sun Q."/>
        </authorList>
    </citation>
    <scope>NUCLEOTIDE SEQUENCE</scope>
    <source>
        <strain evidence="16">NSJ-63</strain>
    </source>
</reference>
<comment type="caution">
    <text evidence="16">The sequence shown here is derived from an EMBL/GenBank/DDBJ whole genome shotgun (WGS) entry which is preliminary data.</text>
</comment>
<evidence type="ECO:0000256" key="1">
    <source>
        <dbReference type="ARBA" id="ARBA00004651"/>
    </source>
</evidence>
<dbReference type="SUPFAM" id="SSF90123">
    <property type="entry name" value="ABC transporter transmembrane region"/>
    <property type="match status" value="1"/>
</dbReference>
<keyword evidence="9 12" id="KW-1133">Transmembrane helix</keyword>
<name>A0A926HWX9_9FIRM</name>
<dbReference type="InterPro" id="IPR036640">
    <property type="entry name" value="ABC1_TM_sf"/>
</dbReference>
<dbReference type="PROSITE" id="PS00211">
    <property type="entry name" value="ABC_TRANSPORTER_1"/>
    <property type="match status" value="1"/>
</dbReference>
<evidence type="ECO:0000259" key="13">
    <source>
        <dbReference type="PROSITE" id="PS50893"/>
    </source>
</evidence>
<evidence type="ECO:0000256" key="7">
    <source>
        <dbReference type="ARBA" id="ARBA00022840"/>
    </source>
</evidence>
<dbReference type="InterPro" id="IPR011527">
    <property type="entry name" value="ABC1_TM_dom"/>
</dbReference>
<dbReference type="Pfam" id="PF03412">
    <property type="entry name" value="Peptidase_C39"/>
    <property type="match status" value="1"/>
</dbReference>
<dbReference type="PROSITE" id="PS50990">
    <property type="entry name" value="PEPTIDASE_C39"/>
    <property type="match status" value="1"/>
</dbReference>
<dbReference type="PANTHER" id="PTHR24221">
    <property type="entry name" value="ATP-BINDING CASSETTE SUB-FAMILY B"/>
    <property type="match status" value="1"/>
</dbReference>
<evidence type="ECO:0000259" key="15">
    <source>
        <dbReference type="PROSITE" id="PS50990"/>
    </source>
</evidence>
<dbReference type="Pfam" id="PF00005">
    <property type="entry name" value="ABC_tran"/>
    <property type="match status" value="1"/>
</dbReference>
<feature type="domain" description="ABC transporter" evidence="13">
    <location>
        <begin position="475"/>
        <end position="708"/>
    </location>
</feature>
<dbReference type="CDD" id="cd18569">
    <property type="entry name" value="ABC_6TM_NHLM_bacteriocin"/>
    <property type="match status" value="1"/>
</dbReference>
<evidence type="ECO:0000256" key="4">
    <source>
        <dbReference type="ARBA" id="ARBA00022692"/>
    </source>
</evidence>
<evidence type="ECO:0000256" key="11">
    <source>
        <dbReference type="ARBA" id="ARBA00043264"/>
    </source>
</evidence>
<gene>
    <name evidence="16" type="ORF">H8693_07700</name>
</gene>
<dbReference type="SUPFAM" id="SSF52540">
    <property type="entry name" value="P-loop containing nucleoside triphosphate hydrolases"/>
    <property type="match status" value="1"/>
</dbReference>
<evidence type="ECO:0000259" key="14">
    <source>
        <dbReference type="PROSITE" id="PS50929"/>
    </source>
</evidence>
<dbReference type="RefSeq" id="WP_330605736.1">
    <property type="nucleotide sequence ID" value="NZ_JACRSS010000003.1"/>
</dbReference>
<dbReference type="InterPro" id="IPR022514">
    <property type="entry name" value="NHPM_micro_ABC1"/>
</dbReference>
<evidence type="ECO:0000256" key="12">
    <source>
        <dbReference type="SAM" id="Phobius"/>
    </source>
</evidence>
<dbReference type="Gene3D" id="3.40.50.300">
    <property type="entry name" value="P-loop containing nucleotide triphosphate hydrolases"/>
    <property type="match status" value="1"/>
</dbReference>
<evidence type="ECO:0000256" key="2">
    <source>
        <dbReference type="ARBA" id="ARBA00022448"/>
    </source>
</evidence>
<keyword evidence="3" id="KW-1003">Cell membrane</keyword>
<evidence type="ECO:0000256" key="9">
    <source>
        <dbReference type="ARBA" id="ARBA00022989"/>
    </source>
</evidence>
<evidence type="ECO:0000256" key="8">
    <source>
        <dbReference type="ARBA" id="ARBA00022927"/>
    </source>
</evidence>
<keyword evidence="2" id="KW-0813">Transport</keyword>
<keyword evidence="17" id="KW-1185">Reference proteome</keyword>
<organism evidence="16 17">
    <name type="scientific">Guopingia tenuis</name>
    <dbReference type="NCBI Taxonomy" id="2763656"/>
    <lineage>
        <taxon>Bacteria</taxon>
        <taxon>Bacillati</taxon>
        <taxon>Bacillota</taxon>
        <taxon>Clostridia</taxon>
        <taxon>Christensenellales</taxon>
        <taxon>Christensenellaceae</taxon>
        <taxon>Guopingia</taxon>
    </lineage>
</organism>
<dbReference type="GO" id="GO:0016887">
    <property type="term" value="F:ATP hydrolysis activity"/>
    <property type="evidence" value="ECO:0007669"/>
    <property type="project" value="InterPro"/>
</dbReference>
<protein>
    <submittedName>
        <fullName evidence="16">NHLP family bacteriocin export ABC transporter peptidase/permease/ATPase subunit</fullName>
    </submittedName>
</protein>
<keyword evidence="5" id="KW-0547">Nucleotide-binding</keyword>
<dbReference type="AlphaFoldDB" id="A0A926HWX9"/>
<dbReference type="Proteomes" id="UP000617951">
    <property type="component" value="Unassembled WGS sequence"/>
</dbReference>
<keyword evidence="7" id="KW-0067">ATP-binding</keyword>
<feature type="transmembrane region" description="Helical" evidence="12">
    <location>
        <begin position="158"/>
        <end position="183"/>
    </location>
</feature>
<evidence type="ECO:0000256" key="5">
    <source>
        <dbReference type="ARBA" id="ARBA00022741"/>
    </source>
</evidence>
<dbReference type="NCBIfam" id="TIGR03796">
    <property type="entry name" value="NHLM_micro_ABC1"/>
    <property type="match status" value="1"/>
</dbReference>
<dbReference type="GO" id="GO:0005524">
    <property type="term" value="F:ATP binding"/>
    <property type="evidence" value="ECO:0007669"/>
    <property type="project" value="UniProtKB-KW"/>
</dbReference>
<evidence type="ECO:0000256" key="3">
    <source>
        <dbReference type="ARBA" id="ARBA00022475"/>
    </source>
</evidence>
<dbReference type="GO" id="GO:0008234">
    <property type="term" value="F:cysteine-type peptidase activity"/>
    <property type="evidence" value="ECO:0007669"/>
    <property type="project" value="UniProtKB-KW"/>
</dbReference>
<dbReference type="GO" id="GO:0005886">
    <property type="term" value="C:plasma membrane"/>
    <property type="evidence" value="ECO:0007669"/>
    <property type="project" value="UniProtKB-SubCell"/>
</dbReference>
<dbReference type="InterPro" id="IPR027417">
    <property type="entry name" value="P-loop_NTPase"/>
</dbReference>
<feature type="transmembrane region" description="Helical" evidence="12">
    <location>
        <begin position="195"/>
        <end position="216"/>
    </location>
</feature>
<evidence type="ECO:0000313" key="17">
    <source>
        <dbReference type="Proteomes" id="UP000617951"/>
    </source>
</evidence>
<dbReference type="Gene3D" id="3.90.70.10">
    <property type="entry name" value="Cysteine proteinases"/>
    <property type="match status" value="1"/>
</dbReference>
<keyword evidence="4 12" id="KW-0812">Transmembrane</keyword>
<dbReference type="PANTHER" id="PTHR24221:SF654">
    <property type="entry name" value="ATP-BINDING CASSETTE SUB-FAMILY B MEMBER 6"/>
    <property type="match status" value="1"/>
</dbReference>
<dbReference type="GO" id="GO:0015031">
    <property type="term" value="P:protein transport"/>
    <property type="evidence" value="ECO:0007669"/>
    <property type="project" value="UniProtKB-KW"/>
</dbReference>
<dbReference type="GO" id="GO:0140359">
    <property type="term" value="F:ABC-type transporter activity"/>
    <property type="evidence" value="ECO:0007669"/>
    <property type="project" value="InterPro"/>
</dbReference>
<proteinExistence type="predicted"/>
<feature type="domain" description="Peptidase C39" evidence="15">
    <location>
        <begin position="10"/>
        <end position="129"/>
    </location>
</feature>
<keyword evidence="11" id="KW-0080">Bacteriocin transport</keyword>
<feature type="transmembrane region" description="Helical" evidence="12">
    <location>
        <begin position="266"/>
        <end position="290"/>
    </location>
</feature>
<evidence type="ECO:0000256" key="6">
    <source>
        <dbReference type="ARBA" id="ARBA00022807"/>
    </source>
</evidence>
<dbReference type="InterPro" id="IPR039421">
    <property type="entry name" value="Type_1_exporter"/>
</dbReference>
<dbReference type="Gene3D" id="1.20.1560.10">
    <property type="entry name" value="ABC transporter type 1, transmembrane domain"/>
    <property type="match status" value="1"/>
</dbReference>
<feature type="domain" description="ABC transmembrane type-1" evidence="14">
    <location>
        <begin position="160"/>
        <end position="441"/>
    </location>
</feature>
<dbReference type="PROSITE" id="PS50929">
    <property type="entry name" value="ABC_TM1F"/>
    <property type="match status" value="1"/>
</dbReference>
<dbReference type="InterPro" id="IPR003439">
    <property type="entry name" value="ABC_transporter-like_ATP-bd"/>
</dbReference>
<accession>A0A926HWX9</accession>
<keyword evidence="8" id="KW-0653">Protein transport</keyword>
<dbReference type="GO" id="GO:0006508">
    <property type="term" value="P:proteolysis"/>
    <property type="evidence" value="ECO:0007669"/>
    <property type="project" value="InterPro"/>
</dbReference>
<dbReference type="InterPro" id="IPR017871">
    <property type="entry name" value="ABC_transporter-like_CS"/>
</dbReference>
<dbReference type="EMBL" id="JACRSS010000003">
    <property type="protein sequence ID" value="MBC8538818.1"/>
    <property type="molecule type" value="Genomic_DNA"/>
</dbReference>
<keyword evidence="10 12" id="KW-0472">Membrane</keyword>
<evidence type="ECO:0000313" key="16">
    <source>
        <dbReference type="EMBL" id="MBC8538818.1"/>
    </source>
</evidence>
<dbReference type="InterPro" id="IPR003593">
    <property type="entry name" value="AAA+_ATPase"/>
</dbReference>
<keyword evidence="6" id="KW-0378">Hydrolase</keyword>